<dbReference type="EMBL" id="JAJA02000001">
    <property type="protein sequence ID" value="KWS04802.1"/>
    <property type="molecule type" value="Genomic_DNA"/>
</dbReference>
<evidence type="ECO:0000256" key="1">
    <source>
        <dbReference type="SAM" id="MobiDB-lite"/>
    </source>
</evidence>
<reference evidence="2 3" key="1">
    <citation type="journal article" date="2014" name="Genome Announc.">
        <title>Draft Genome Sequence of Lysobacter capsici AZ78, a Bacterium Antagonistic to Plant-Pathogenic Oomycetes.</title>
        <authorList>
            <person name="Puopolo G."/>
            <person name="Sonego P."/>
            <person name="Engelen K."/>
            <person name="Pertot I."/>
        </authorList>
    </citation>
    <scope>NUCLEOTIDE SEQUENCE [LARGE SCALE GENOMIC DNA]</scope>
    <source>
        <strain evidence="2 3">AZ78</strain>
    </source>
</reference>
<accession>A0A108U923</accession>
<gene>
    <name evidence="2" type="ORF">AZ78_2352</name>
</gene>
<protein>
    <submittedName>
        <fullName evidence="2">Uncharacterized protein</fullName>
    </submittedName>
</protein>
<name>A0A108U923_9GAMM</name>
<evidence type="ECO:0000313" key="2">
    <source>
        <dbReference type="EMBL" id="KWS04802.1"/>
    </source>
</evidence>
<proteinExistence type="predicted"/>
<organism evidence="2 3">
    <name type="scientific">Lysobacter capsici AZ78</name>
    <dbReference type="NCBI Taxonomy" id="1444315"/>
    <lineage>
        <taxon>Bacteria</taxon>
        <taxon>Pseudomonadati</taxon>
        <taxon>Pseudomonadota</taxon>
        <taxon>Gammaproteobacteria</taxon>
        <taxon>Lysobacterales</taxon>
        <taxon>Lysobacteraceae</taxon>
        <taxon>Lysobacter</taxon>
    </lineage>
</organism>
<evidence type="ECO:0000313" key="3">
    <source>
        <dbReference type="Proteomes" id="UP000023435"/>
    </source>
</evidence>
<feature type="compositionally biased region" description="Basic and acidic residues" evidence="1">
    <location>
        <begin position="16"/>
        <end position="25"/>
    </location>
</feature>
<feature type="region of interest" description="Disordered" evidence="1">
    <location>
        <begin position="1"/>
        <end position="48"/>
    </location>
</feature>
<dbReference type="AlphaFoldDB" id="A0A108U923"/>
<comment type="caution">
    <text evidence="2">The sequence shown here is derived from an EMBL/GenBank/DDBJ whole genome shotgun (WGS) entry which is preliminary data.</text>
</comment>
<sequence>MVKPSRYRAAPAARPIDSDRAEPSRPRRSRRSRPGFGRASKNPAKSDD</sequence>
<keyword evidence="3" id="KW-1185">Reference proteome</keyword>
<dbReference type="Proteomes" id="UP000023435">
    <property type="component" value="Unassembled WGS sequence"/>
</dbReference>